<dbReference type="InterPro" id="IPR050682">
    <property type="entry name" value="ModA/WtpA"/>
</dbReference>
<dbReference type="SUPFAM" id="SSF53850">
    <property type="entry name" value="Periplasmic binding protein-like II"/>
    <property type="match status" value="1"/>
</dbReference>
<evidence type="ECO:0000256" key="1">
    <source>
        <dbReference type="ARBA" id="ARBA00009175"/>
    </source>
</evidence>
<dbReference type="PANTHER" id="PTHR30632">
    <property type="entry name" value="MOLYBDATE-BINDING PERIPLASMIC PROTEIN"/>
    <property type="match status" value="1"/>
</dbReference>
<evidence type="ECO:0000256" key="2">
    <source>
        <dbReference type="ARBA" id="ARBA00022723"/>
    </source>
</evidence>
<evidence type="ECO:0000256" key="3">
    <source>
        <dbReference type="ARBA" id="ARBA00022729"/>
    </source>
</evidence>
<gene>
    <name evidence="4" type="ORF">Mag101_03800</name>
</gene>
<accession>A0A1Q2M2G2</accession>
<dbReference type="Proteomes" id="UP000188219">
    <property type="component" value="Chromosome"/>
</dbReference>
<dbReference type="KEGG" id="maga:Mag101_03800"/>
<proteinExistence type="inferred from homology"/>
<keyword evidence="2" id="KW-0479">Metal-binding</keyword>
<dbReference type="Gene3D" id="3.40.190.10">
    <property type="entry name" value="Periplasmic binding protein-like II"/>
    <property type="match status" value="2"/>
</dbReference>
<dbReference type="GO" id="GO:0015689">
    <property type="term" value="P:molybdate ion transport"/>
    <property type="evidence" value="ECO:0007669"/>
    <property type="project" value="InterPro"/>
</dbReference>
<dbReference type="InterPro" id="IPR005950">
    <property type="entry name" value="ModA"/>
</dbReference>
<organism evidence="4 5">
    <name type="scientific">Microbulbifer agarilyticus</name>
    <dbReference type="NCBI Taxonomy" id="260552"/>
    <lineage>
        <taxon>Bacteria</taxon>
        <taxon>Pseudomonadati</taxon>
        <taxon>Pseudomonadota</taxon>
        <taxon>Gammaproteobacteria</taxon>
        <taxon>Cellvibrionales</taxon>
        <taxon>Microbulbiferaceae</taxon>
        <taxon>Microbulbifer</taxon>
    </lineage>
</organism>
<dbReference type="STRING" id="260552.Mag101_03800"/>
<name>A0A1Q2M2G2_9GAMM</name>
<keyword evidence="5" id="KW-1185">Reference proteome</keyword>
<dbReference type="Pfam" id="PF13531">
    <property type="entry name" value="SBP_bac_11"/>
    <property type="match status" value="1"/>
</dbReference>
<dbReference type="GO" id="GO:0030973">
    <property type="term" value="F:molybdate ion binding"/>
    <property type="evidence" value="ECO:0007669"/>
    <property type="project" value="TreeGrafter"/>
</dbReference>
<keyword evidence="3" id="KW-0732">Signal</keyword>
<dbReference type="PANTHER" id="PTHR30632:SF14">
    <property type="entry name" value="TUNGSTATE_MOLYBDATE_CHROMATE-BINDING PROTEIN MODA"/>
    <property type="match status" value="1"/>
</dbReference>
<protein>
    <submittedName>
        <fullName evidence="4">Molybdate ABC transporter substrate-binding protein</fullName>
    </submittedName>
</protein>
<evidence type="ECO:0000313" key="4">
    <source>
        <dbReference type="EMBL" id="AQQ66860.1"/>
    </source>
</evidence>
<dbReference type="GO" id="GO:0046872">
    <property type="term" value="F:metal ion binding"/>
    <property type="evidence" value="ECO:0007669"/>
    <property type="project" value="UniProtKB-KW"/>
</dbReference>
<evidence type="ECO:0000313" key="5">
    <source>
        <dbReference type="Proteomes" id="UP000188219"/>
    </source>
</evidence>
<comment type="similarity">
    <text evidence="1">Belongs to the bacterial solute-binding protein ModA family.</text>
</comment>
<sequence length="298" mass="32474">MLVRDSSFALNFKSGKLLRRLFAIIFAIAAAVALSSCGERTPKVLRIAVDASFQPALEALRPSFEQHCRCRLVITAGASGLLYSEIRAGDAEHPFDLFLSADMARPVLLEKAGLTVPASRQTYARGQLAVWASAKISTNKSSGFSTLAALASQGASGATLTPRQLILLLGRGKHKLVVADPQLAPDGDAAVKMLKKLRLWPRVKNRVVYAGHSGHAQIMLHQGEGDLGLIPYGQALASGRRAQFMRIPYQFHPPLDQQLVILRGTRQRNLAIRFLQYLRSDPVQAQLLPLGFLPAQTH</sequence>
<dbReference type="AlphaFoldDB" id="A0A1Q2M2G2"/>
<reference evidence="4" key="1">
    <citation type="submission" date="2017-02" db="EMBL/GenBank/DDBJ databases">
        <title>Genome of Microbulbifer agarilyticus GP101.</title>
        <authorList>
            <person name="Jung J."/>
            <person name="Bae S.S."/>
            <person name="Baek K."/>
        </authorList>
    </citation>
    <scope>NUCLEOTIDE SEQUENCE [LARGE SCALE GENOMIC DNA]</scope>
    <source>
        <strain evidence="4">GP101</strain>
    </source>
</reference>
<dbReference type="EMBL" id="CP019650">
    <property type="protein sequence ID" value="AQQ66860.1"/>
    <property type="molecule type" value="Genomic_DNA"/>
</dbReference>
<dbReference type="NCBIfam" id="TIGR01256">
    <property type="entry name" value="modA"/>
    <property type="match status" value="1"/>
</dbReference>
<dbReference type="OrthoDB" id="9785015at2"/>
<dbReference type="RefSeq" id="WP_077401018.1">
    <property type="nucleotide sequence ID" value="NZ_CP019650.1"/>
</dbReference>